<feature type="region of interest" description="Disordered" evidence="1">
    <location>
        <begin position="1"/>
        <end position="38"/>
    </location>
</feature>
<gene>
    <name evidence="2" type="ORF">CRM22_005150</name>
</gene>
<sequence>MEHQKGPPKAVQVPQITREKSQTMMETEATVPGWPCSGRESITHRASTLTNQLLHKLVSLIKTKNQPLSSLRYLILQSFATTRRPLLKAQVERSTVELIHHYH</sequence>
<dbReference type="Proteomes" id="UP000308267">
    <property type="component" value="Unassembled WGS sequence"/>
</dbReference>
<keyword evidence="3" id="KW-1185">Reference proteome</keyword>
<proteinExistence type="predicted"/>
<comment type="caution">
    <text evidence="2">The sequence shown here is derived from an EMBL/GenBank/DDBJ whole genome shotgun (WGS) entry which is preliminary data.</text>
</comment>
<reference evidence="2 3" key="1">
    <citation type="journal article" date="2019" name="BMC Genomics">
        <title>New insights from Opisthorchis felineus genome: update on genomics of the epidemiologically important liver flukes.</title>
        <authorList>
            <person name="Ershov N.I."/>
            <person name="Mordvinov V.A."/>
            <person name="Prokhortchouk E.B."/>
            <person name="Pakharukova M.Y."/>
            <person name="Gunbin K.V."/>
            <person name="Ustyantsev K."/>
            <person name="Genaev M.A."/>
            <person name="Blinov A.G."/>
            <person name="Mazur A."/>
            <person name="Boulygina E."/>
            <person name="Tsygankova S."/>
            <person name="Khrameeva E."/>
            <person name="Chekanov N."/>
            <person name="Fan G."/>
            <person name="Xiao A."/>
            <person name="Zhang H."/>
            <person name="Xu X."/>
            <person name="Yang H."/>
            <person name="Solovyev V."/>
            <person name="Lee S.M."/>
            <person name="Liu X."/>
            <person name="Afonnikov D.A."/>
            <person name="Skryabin K.G."/>
        </authorList>
    </citation>
    <scope>NUCLEOTIDE SEQUENCE [LARGE SCALE GENOMIC DNA]</scope>
    <source>
        <strain evidence="2">AK-0245</strain>
        <tissue evidence="2">Whole organism</tissue>
    </source>
</reference>
<evidence type="ECO:0000313" key="3">
    <source>
        <dbReference type="Proteomes" id="UP000308267"/>
    </source>
</evidence>
<evidence type="ECO:0000313" key="2">
    <source>
        <dbReference type="EMBL" id="TGZ66762.1"/>
    </source>
</evidence>
<dbReference type="AlphaFoldDB" id="A0A4S2LSI5"/>
<dbReference type="EMBL" id="SJOL01006440">
    <property type="protein sequence ID" value="TGZ66762.1"/>
    <property type="molecule type" value="Genomic_DNA"/>
</dbReference>
<accession>A0A4S2LSI5</accession>
<organism evidence="2 3">
    <name type="scientific">Opisthorchis felineus</name>
    <dbReference type="NCBI Taxonomy" id="147828"/>
    <lineage>
        <taxon>Eukaryota</taxon>
        <taxon>Metazoa</taxon>
        <taxon>Spiralia</taxon>
        <taxon>Lophotrochozoa</taxon>
        <taxon>Platyhelminthes</taxon>
        <taxon>Trematoda</taxon>
        <taxon>Digenea</taxon>
        <taxon>Opisthorchiida</taxon>
        <taxon>Opisthorchiata</taxon>
        <taxon>Opisthorchiidae</taxon>
        <taxon>Opisthorchis</taxon>
    </lineage>
</organism>
<evidence type="ECO:0000256" key="1">
    <source>
        <dbReference type="SAM" id="MobiDB-lite"/>
    </source>
</evidence>
<protein>
    <submittedName>
        <fullName evidence="2">Uncharacterized protein</fullName>
    </submittedName>
</protein>
<name>A0A4S2LSI5_OPIFE</name>